<feature type="compositionally biased region" description="Low complexity" evidence="1">
    <location>
        <begin position="239"/>
        <end position="265"/>
    </location>
</feature>
<feature type="compositionally biased region" description="Polar residues" evidence="1">
    <location>
        <begin position="180"/>
        <end position="190"/>
    </location>
</feature>
<feature type="region of interest" description="Disordered" evidence="1">
    <location>
        <begin position="1"/>
        <end position="21"/>
    </location>
</feature>
<reference evidence="3 4" key="1">
    <citation type="journal article" date="2015" name="Genome Biol. Evol.">
        <title>Comparative Genomics of a Bacterivorous Green Alga Reveals Evolutionary Causalities and Consequences of Phago-Mixotrophic Mode of Nutrition.</title>
        <authorList>
            <person name="Burns J.A."/>
            <person name="Paasch A."/>
            <person name="Narechania A."/>
            <person name="Kim E."/>
        </authorList>
    </citation>
    <scope>NUCLEOTIDE SEQUENCE [LARGE SCALE GENOMIC DNA]</scope>
    <source>
        <strain evidence="3 4">PLY_AMNH</strain>
    </source>
</reference>
<feature type="region of interest" description="Disordered" evidence="1">
    <location>
        <begin position="422"/>
        <end position="457"/>
    </location>
</feature>
<name>A0AAE0C7M3_9CHLO</name>
<dbReference type="Gene3D" id="2.60.40.790">
    <property type="match status" value="1"/>
</dbReference>
<dbReference type="CDD" id="cd06467">
    <property type="entry name" value="p23_NUDC_like"/>
    <property type="match status" value="1"/>
</dbReference>
<feature type="domain" description="CS" evidence="2">
    <location>
        <begin position="19"/>
        <end position="112"/>
    </location>
</feature>
<dbReference type="PROSITE" id="PS51203">
    <property type="entry name" value="CS"/>
    <property type="match status" value="1"/>
</dbReference>
<sequence>MDPASHFNQLPKEVTSGTSHDGSFSWDQTIEDVTLTLSVPLTTTKRDVQFKLNPTYISVRVEKDEAVFKAEGNLFKNVEVDESSWHLTEEDGQRVVSVFLVKARKFLWRWVIEGHYPPPAPREDSAMEGDDQEDSSETSDETDDEEQEAEEEEEERFGPEQKIIEEGQRLLALSEDESQRSGTTPASQLQAHPLPKSPAKPKGPRPESGFRSGFLQPKLVPSEKNAQSSSDKNCDPVPADAASDAAGAAETTQETTVPTETAAAEHGAREQDPGGARVDAAAPAAVEEPRAPGINMFRHPKRSVPPSGVQIEELDDDTDAVPELNQYGPIQHPGGPNSQTGSPGYEEYMSSRGNVAEEVDNSDESGDEENDILKFGMERMMKERASKHCIEEEPLERKILRMGHMKSGADPTLFLASNETQARLSGRPASAPLTKEDMDEEVDFPRLSKGRQGSYKDVPREKRPWIWTLERGLHKSCDYDD</sequence>
<proteinExistence type="predicted"/>
<dbReference type="AlphaFoldDB" id="A0AAE0C7M3"/>
<feature type="compositionally biased region" description="Basic and acidic residues" evidence="1">
    <location>
        <begin position="156"/>
        <end position="168"/>
    </location>
</feature>
<dbReference type="Pfam" id="PF04969">
    <property type="entry name" value="CS"/>
    <property type="match status" value="1"/>
</dbReference>
<dbReference type="GO" id="GO:0005737">
    <property type="term" value="C:cytoplasm"/>
    <property type="evidence" value="ECO:0007669"/>
    <property type="project" value="TreeGrafter"/>
</dbReference>
<dbReference type="Proteomes" id="UP001190700">
    <property type="component" value="Unassembled WGS sequence"/>
</dbReference>
<feature type="region of interest" description="Disordered" evidence="1">
    <location>
        <begin position="117"/>
        <end position="369"/>
    </location>
</feature>
<accession>A0AAE0C7M3</accession>
<evidence type="ECO:0000313" key="4">
    <source>
        <dbReference type="Proteomes" id="UP001190700"/>
    </source>
</evidence>
<dbReference type="InterPro" id="IPR007052">
    <property type="entry name" value="CS_dom"/>
</dbReference>
<feature type="compositionally biased region" description="Low complexity" evidence="1">
    <location>
        <begin position="273"/>
        <end position="286"/>
    </location>
</feature>
<evidence type="ECO:0000256" key="1">
    <source>
        <dbReference type="SAM" id="MobiDB-lite"/>
    </source>
</evidence>
<comment type="caution">
    <text evidence="3">The sequence shown here is derived from an EMBL/GenBank/DDBJ whole genome shotgun (WGS) entry which is preliminary data.</text>
</comment>
<dbReference type="GO" id="GO:0051082">
    <property type="term" value="F:unfolded protein binding"/>
    <property type="evidence" value="ECO:0007669"/>
    <property type="project" value="TreeGrafter"/>
</dbReference>
<dbReference type="SUPFAM" id="SSF49764">
    <property type="entry name" value="HSP20-like chaperones"/>
    <property type="match status" value="1"/>
</dbReference>
<dbReference type="GO" id="GO:0006457">
    <property type="term" value="P:protein folding"/>
    <property type="evidence" value="ECO:0007669"/>
    <property type="project" value="TreeGrafter"/>
</dbReference>
<feature type="compositionally biased region" description="Acidic residues" evidence="1">
    <location>
        <begin position="126"/>
        <end position="155"/>
    </location>
</feature>
<protein>
    <recommendedName>
        <fullName evidence="2">CS domain-containing protein</fullName>
    </recommendedName>
</protein>
<keyword evidence="4" id="KW-1185">Reference proteome</keyword>
<evidence type="ECO:0000259" key="2">
    <source>
        <dbReference type="PROSITE" id="PS51203"/>
    </source>
</evidence>
<gene>
    <name evidence="3" type="ORF">CYMTET_41378</name>
</gene>
<organism evidence="3 4">
    <name type="scientific">Cymbomonas tetramitiformis</name>
    <dbReference type="NCBI Taxonomy" id="36881"/>
    <lineage>
        <taxon>Eukaryota</taxon>
        <taxon>Viridiplantae</taxon>
        <taxon>Chlorophyta</taxon>
        <taxon>Pyramimonadophyceae</taxon>
        <taxon>Pyramimonadales</taxon>
        <taxon>Pyramimonadaceae</taxon>
        <taxon>Cymbomonas</taxon>
    </lineage>
</organism>
<feature type="compositionally biased region" description="Acidic residues" evidence="1">
    <location>
        <begin position="357"/>
        <end position="369"/>
    </location>
</feature>
<dbReference type="EMBL" id="LGRX02027567">
    <property type="protein sequence ID" value="KAK3249184.1"/>
    <property type="molecule type" value="Genomic_DNA"/>
</dbReference>
<dbReference type="InterPro" id="IPR037898">
    <property type="entry name" value="NudC_fam"/>
</dbReference>
<dbReference type="InterPro" id="IPR008978">
    <property type="entry name" value="HSP20-like_chaperone"/>
</dbReference>
<evidence type="ECO:0000313" key="3">
    <source>
        <dbReference type="EMBL" id="KAK3249184.1"/>
    </source>
</evidence>
<dbReference type="PANTHER" id="PTHR12356">
    <property type="entry name" value="NUCLEAR MOVEMENT PROTEIN NUDC"/>
    <property type="match status" value="1"/>
</dbReference>